<comment type="pathway">
    <text evidence="1">Secondary metabolite biosynthesis; terpenoid biosynthesis.</text>
</comment>
<evidence type="ECO:0000256" key="1">
    <source>
        <dbReference type="ARBA" id="ARBA00004721"/>
    </source>
</evidence>
<dbReference type="InterPro" id="IPR036396">
    <property type="entry name" value="Cyt_P450_sf"/>
</dbReference>
<comment type="similarity">
    <text evidence="2">Belongs to the cytochrome P450 family.</text>
</comment>
<evidence type="ECO:0000256" key="4">
    <source>
        <dbReference type="ARBA" id="ARBA00023004"/>
    </source>
</evidence>
<keyword evidence="4" id="KW-0408">Iron</keyword>
<dbReference type="InterPro" id="IPR001128">
    <property type="entry name" value="Cyt_P450"/>
</dbReference>
<keyword evidence="3" id="KW-0479">Metal-binding</keyword>
<reference evidence="5 6" key="1">
    <citation type="submission" date="2021-02" db="EMBL/GenBank/DDBJ databases">
        <title>Plant Genome Project.</title>
        <authorList>
            <person name="Zhang R.-G."/>
        </authorList>
    </citation>
    <scope>NUCLEOTIDE SEQUENCE [LARGE SCALE GENOMIC DNA]</scope>
    <source>
        <tissue evidence="5">Leaves</tissue>
    </source>
</reference>
<organism evidence="5 6">
    <name type="scientific">Xanthoceras sorbifolium</name>
    <dbReference type="NCBI Taxonomy" id="99658"/>
    <lineage>
        <taxon>Eukaryota</taxon>
        <taxon>Viridiplantae</taxon>
        <taxon>Streptophyta</taxon>
        <taxon>Embryophyta</taxon>
        <taxon>Tracheophyta</taxon>
        <taxon>Spermatophyta</taxon>
        <taxon>Magnoliopsida</taxon>
        <taxon>eudicotyledons</taxon>
        <taxon>Gunneridae</taxon>
        <taxon>Pentapetalae</taxon>
        <taxon>rosids</taxon>
        <taxon>malvids</taxon>
        <taxon>Sapindales</taxon>
        <taxon>Sapindaceae</taxon>
        <taxon>Xanthoceroideae</taxon>
        <taxon>Xanthoceras</taxon>
    </lineage>
</organism>
<dbReference type="Pfam" id="PF00067">
    <property type="entry name" value="p450"/>
    <property type="match status" value="1"/>
</dbReference>
<dbReference type="PANTHER" id="PTHR24286">
    <property type="entry name" value="CYTOCHROME P450 26"/>
    <property type="match status" value="1"/>
</dbReference>
<evidence type="ECO:0000313" key="5">
    <source>
        <dbReference type="EMBL" id="KAH7577861.1"/>
    </source>
</evidence>
<evidence type="ECO:0000256" key="3">
    <source>
        <dbReference type="ARBA" id="ARBA00022723"/>
    </source>
</evidence>
<comment type="caution">
    <text evidence="5">The sequence shown here is derived from an EMBL/GenBank/DDBJ whole genome shotgun (WGS) entry which is preliminary data.</text>
</comment>
<sequence length="300" mass="34100">MLVEVGVCLVALLVVCVSHFVYRWSNPKCNGKLPPGAMGLPLFGDTFEFLASHSLYEISPFISKRIARFGPLFRQFGTVQEMEEEKLLASHESIHKYMKSLVLRIVGPESLREKLLHEMDVATQRHLRLWTTDGSVQVVDASHTHTHTHTHVATQRHLRLWTTDGSVQMLFEFVVGKLLSYDEAKQSKKLGDNYKPFKDGLVSLPLNIPGTTFHACMQAHTRAMKAIEEIYLERKASKLPGNDFLDHIIEETKKEDTFLTDTNITKLLFVLLLAGYESTSQAVTLVTKFIAEHYNNLYLN</sequence>
<accession>A0ABQ8IMD2</accession>
<dbReference type="Gene3D" id="1.10.630.10">
    <property type="entry name" value="Cytochrome P450"/>
    <property type="match status" value="1"/>
</dbReference>
<proteinExistence type="inferred from homology"/>
<protein>
    <submittedName>
        <fullName evidence="5">Uncharacterized protein</fullName>
    </submittedName>
</protein>
<keyword evidence="6" id="KW-1185">Reference proteome</keyword>
<dbReference type="SUPFAM" id="SSF48264">
    <property type="entry name" value="Cytochrome P450"/>
    <property type="match status" value="1"/>
</dbReference>
<dbReference type="PANTHER" id="PTHR24286:SF185">
    <property type="entry name" value="CYTOCHROME P450 87A3-LIKE"/>
    <property type="match status" value="1"/>
</dbReference>
<dbReference type="Proteomes" id="UP000827721">
    <property type="component" value="Unassembled WGS sequence"/>
</dbReference>
<name>A0ABQ8IMD2_9ROSI</name>
<gene>
    <name evidence="5" type="ORF">JRO89_XS01G0308500</name>
</gene>
<dbReference type="EMBL" id="JAFEMO010000001">
    <property type="protein sequence ID" value="KAH7577861.1"/>
    <property type="molecule type" value="Genomic_DNA"/>
</dbReference>
<evidence type="ECO:0000256" key="2">
    <source>
        <dbReference type="ARBA" id="ARBA00010617"/>
    </source>
</evidence>
<evidence type="ECO:0000313" key="6">
    <source>
        <dbReference type="Proteomes" id="UP000827721"/>
    </source>
</evidence>